<reference evidence="2 3" key="1">
    <citation type="submission" date="2019-10" db="EMBL/GenBank/DDBJ databases">
        <title>Nocardia macrotermitis sp. nov. and Nocardia aurantia sp. nov., isolated from the gut of fungus growing-termite Macrotermes natalensis.</title>
        <authorList>
            <person name="Benndorf R."/>
            <person name="Schwitalla J."/>
            <person name="Martin K."/>
            <person name="De Beer W."/>
            <person name="Kaster A.-K."/>
            <person name="Vollmers J."/>
            <person name="Poulsen M."/>
            <person name="Beemelmanns C."/>
        </authorList>
    </citation>
    <scope>NUCLEOTIDE SEQUENCE [LARGE SCALE GENOMIC DNA]</scope>
    <source>
        <strain evidence="2 3">RB56</strain>
    </source>
</reference>
<dbReference type="EMBL" id="WEGI01000001">
    <property type="protein sequence ID" value="MQY24943.1"/>
    <property type="molecule type" value="Genomic_DNA"/>
</dbReference>
<dbReference type="RefSeq" id="WP_153338792.1">
    <property type="nucleotide sequence ID" value="NZ_WEGI01000001.1"/>
</dbReference>
<keyword evidence="3" id="KW-1185">Reference proteome</keyword>
<evidence type="ECO:0000313" key="2">
    <source>
        <dbReference type="EMBL" id="MQY24943.1"/>
    </source>
</evidence>
<organism evidence="2 3">
    <name type="scientific">Nocardia aurantia</name>
    <dbReference type="NCBI Taxonomy" id="2585199"/>
    <lineage>
        <taxon>Bacteria</taxon>
        <taxon>Bacillati</taxon>
        <taxon>Actinomycetota</taxon>
        <taxon>Actinomycetes</taxon>
        <taxon>Mycobacteriales</taxon>
        <taxon>Nocardiaceae</taxon>
        <taxon>Nocardia</taxon>
    </lineage>
</organism>
<dbReference type="OrthoDB" id="3544271at2"/>
<name>A0A7K0DGK5_9NOCA</name>
<feature type="region of interest" description="Disordered" evidence="1">
    <location>
        <begin position="38"/>
        <end position="72"/>
    </location>
</feature>
<dbReference type="Proteomes" id="UP000431401">
    <property type="component" value="Unassembled WGS sequence"/>
</dbReference>
<accession>A0A7K0DGK5</accession>
<comment type="caution">
    <text evidence="2">The sequence shown here is derived from an EMBL/GenBank/DDBJ whole genome shotgun (WGS) entry which is preliminary data.</text>
</comment>
<gene>
    <name evidence="2" type="ORF">NRB56_04970</name>
</gene>
<proteinExistence type="predicted"/>
<protein>
    <submittedName>
        <fullName evidence="2">Uncharacterized protein</fullName>
    </submittedName>
</protein>
<evidence type="ECO:0000256" key="1">
    <source>
        <dbReference type="SAM" id="MobiDB-lite"/>
    </source>
</evidence>
<dbReference type="AlphaFoldDB" id="A0A7K0DGK5"/>
<sequence>MSDMTTIKVPKSVRDRLQQVAASNDLTLAGAIDLLLEKAGTRPKPTTGGYRSDRPLSAEDIDRELAGGFGAR</sequence>
<evidence type="ECO:0000313" key="3">
    <source>
        <dbReference type="Proteomes" id="UP000431401"/>
    </source>
</evidence>